<dbReference type="SFLD" id="SFLDS00019">
    <property type="entry name" value="Glutathione_Transferase_(cytos"/>
    <property type="match status" value="1"/>
</dbReference>
<dbReference type="AlphaFoldDB" id="A0A1A9EYL2"/>
<dbReference type="SFLD" id="SFLDG00358">
    <property type="entry name" value="Main_(cytGST)"/>
    <property type="match status" value="1"/>
</dbReference>
<evidence type="ECO:0000259" key="2">
    <source>
        <dbReference type="PROSITE" id="PS50404"/>
    </source>
</evidence>
<dbReference type="CDD" id="cd03048">
    <property type="entry name" value="GST_N_Ure2p_like"/>
    <property type="match status" value="1"/>
</dbReference>
<dbReference type="GO" id="GO:0016740">
    <property type="term" value="F:transferase activity"/>
    <property type="evidence" value="ECO:0007669"/>
    <property type="project" value="UniProtKB-KW"/>
</dbReference>
<dbReference type="PROSITE" id="PS50405">
    <property type="entry name" value="GST_CTER"/>
    <property type="match status" value="1"/>
</dbReference>
<dbReference type="InterPro" id="IPR036249">
    <property type="entry name" value="Thioredoxin-like_sf"/>
</dbReference>
<dbReference type="Pfam" id="PF00043">
    <property type="entry name" value="GST_C"/>
    <property type="match status" value="1"/>
</dbReference>
<feature type="domain" description="GST N-terminal" evidence="2">
    <location>
        <begin position="1"/>
        <end position="80"/>
    </location>
</feature>
<dbReference type="InterPro" id="IPR010987">
    <property type="entry name" value="Glutathione-S-Trfase_C-like"/>
</dbReference>
<evidence type="ECO:0000313" key="4">
    <source>
        <dbReference type="EMBL" id="ANG63214.1"/>
    </source>
</evidence>
<dbReference type="SUPFAM" id="SSF47616">
    <property type="entry name" value="GST C-terminal domain-like"/>
    <property type="match status" value="1"/>
</dbReference>
<dbReference type="PANTHER" id="PTHR44051:SF19">
    <property type="entry name" value="DISULFIDE-BOND OXIDOREDUCTASE YFCG"/>
    <property type="match status" value="1"/>
</dbReference>
<dbReference type="Pfam" id="PF02798">
    <property type="entry name" value="GST_N"/>
    <property type="match status" value="1"/>
</dbReference>
<dbReference type="STRING" id="1821621.A8C75_12500"/>
<organism evidence="4 5">
    <name type="scientific">Marinobacterium aestuarii</name>
    <dbReference type="NCBI Taxonomy" id="1821621"/>
    <lineage>
        <taxon>Bacteria</taxon>
        <taxon>Pseudomonadati</taxon>
        <taxon>Pseudomonadota</taxon>
        <taxon>Gammaproteobacteria</taxon>
        <taxon>Oceanospirillales</taxon>
        <taxon>Oceanospirillaceae</taxon>
        <taxon>Marinobacterium</taxon>
    </lineage>
</organism>
<name>A0A1A9EYL2_9GAMM</name>
<dbReference type="Gene3D" id="3.40.30.10">
    <property type="entry name" value="Glutaredoxin"/>
    <property type="match status" value="1"/>
</dbReference>
<dbReference type="SFLD" id="SFLDG01151">
    <property type="entry name" value="Main.2:_Nu-like"/>
    <property type="match status" value="1"/>
</dbReference>
<keyword evidence="4" id="KW-0808">Transferase</keyword>
<dbReference type="InterPro" id="IPR040079">
    <property type="entry name" value="Glutathione_S-Trfase"/>
</dbReference>
<evidence type="ECO:0000256" key="1">
    <source>
        <dbReference type="RuleBase" id="RU003494"/>
    </source>
</evidence>
<dbReference type="InterPro" id="IPR004046">
    <property type="entry name" value="GST_C"/>
</dbReference>
<dbReference type="PROSITE" id="PS50404">
    <property type="entry name" value="GST_NTER"/>
    <property type="match status" value="1"/>
</dbReference>
<keyword evidence="5" id="KW-1185">Reference proteome</keyword>
<proteinExistence type="inferred from homology"/>
<dbReference type="InterPro" id="IPR004045">
    <property type="entry name" value="Glutathione_S-Trfase_N"/>
</dbReference>
<comment type="similarity">
    <text evidence="1">Belongs to the GST superfamily.</text>
</comment>
<dbReference type="EMBL" id="CP015839">
    <property type="protein sequence ID" value="ANG63214.1"/>
    <property type="molecule type" value="Genomic_DNA"/>
</dbReference>
<dbReference type="Gene3D" id="1.20.1050.10">
    <property type="match status" value="1"/>
</dbReference>
<dbReference type="PANTHER" id="PTHR44051">
    <property type="entry name" value="GLUTATHIONE S-TRANSFERASE-RELATED"/>
    <property type="match status" value="1"/>
</dbReference>
<dbReference type="KEGG" id="mars:A8C75_12500"/>
<dbReference type="RefSeq" id="WP_067382778.1">
    <property type="nucleotide sequence ID" value="NZ_CP015839.1"/>
</dbReference>
<dbReference type="SUPFAM" id="SSF52833">
    <property type="entry name" value="Thioredoxin-like"/>
    <property type="match status" value="1"/>
</dbReference>
<dbReference type="Proteomes" id="UP000078070">
    <property type="component" value="Chromosome"/>
</dbReference>
<dbReference type="OrthoDB" id="9803562at2"/>
<gene>
    <name evidence="4" type="ORF">A8C75_12500</name>
</gene>
<reference evidence="4 5" key="2">
    <citation type="journal article" date="2018" name="Int. J. Syst. Evol. Microbiol.">
        <title>Marinobacterium aestuarii sp. nov., a benzene-degrading marine bacterium isolated from estuary sediment.</title>
        <authorList>
            <person name="Bae S.S."/>
            <person name="Jung J."/>
            <person name="Chung D."/>
            <person name="Baek K."/>
        </authorList>
    </citation>
    <scope>NUCLEOTIDE SEQUENCE [LARGE SCALE GENOMIC DNA]</scope>
    <source>
        <strain evidence="4 5">ST58-10</strain>
    </source>
</reference>
<dbReference type="InterPro" id="IPR036282">
    <property type="entry name" value="Glutathione-S-Trfase_C_sf"/>
</dbReference>
<accession>A0A1A9EYL2</accession>
<evidence type="ECO:0000259" key="3">
    <source>
        <dbReference type="PROSITE" id="PS50405"/>
    </source>
</evidence>
<sequence length="232" mass="25797">MIKFFFNRAPNPLKISLFLEETGLAYELAPIDSMKGEQHSAAFLAINPNGKVPAIEDNGVRVFDSTAILLYLAEKTGQLGGDAKDRGELLSWLMFIASGLGPFSGQAVHFKHMAPEKLPYAINRYDREAQRHYEALDTHLKNRQYLVGDSFSIADISAWGWIDKANVVLGDKALDAYPNIKHWFGGINSRPAVARARDLGKDVEFKSEQDEVALRALFPQNYPKVSGNTDKA</sequence>
<protein>
    <submittedName>
        <fullName evidence="4">Glutathione S-transferase</fullName>
    </submittedName>
</protein>
<evidence type="ECO:0000313" key="5">
    <source>
        <dbReference type="Proteomes" id="UP000078070"/>
    </source>
</evidence>
<reference evidence="5" key="1">
    <citation type="submission" date="2016-05" db="EMBL/GenBank/DDBJ databases">
        <authorList>
            <person name="Baek K."/>
            <person name="Yang S.-J."/>
        </authorList>
    </citation>
    <scope>NUCLEOTIDE SEQUENCE [LARGE SCALE GENOMIC DNA]</scope>
    <source>
        <strain evidence="5">ST58-10</strain>
    </source>
</reference>
<feature type="domain" description="GST C-terminal" evidence="3">
    <location>
        <begin position="82"/>
        <end position="209"/>
    </location>
</feature>